<proteinExistence type="predicted"/>
<sequence length="98" mass="10921">MNSIKRVLRALKTVRSRVWWIIGVPCGFVGVFMLDRHLAITVLVFGMVALWLTFPRDGHKPKADAESDDFWINPSTGMPMDSPSGVDATGYSYGEDAF</sequence>
<evidence type="ECO:0000256" key="2">
    <source>
        <dbReference type="SAM" id="Phobius"/>
    </source>
</evidence>
<feature type="transmembrane region" description="Helical" evidence="2">
    <location>
        <begin position="38"/>
        <end position="54"/>
    </location>
</feature>
<dbReference type="Proteomes" id="UP001138802">
    <property type="component" value="Unassembled WGS sequence"/>
</dbReference>
<protein>
    <submittedName>
        <fullName evidence="3">Uncharacterized protein</fullName>
    </submittedName>
</protein>
<evidence type="ECO:0000313" key="3">
    <source>
        <dbReference type="EMBL" id="MBK1643901.1"/>
    </source>
</evidence>
<dbReference type="AlphaFoldDB" id="A0A9X0WG49"/>
<evidence type="ECO:0000256" key="1">
    <source>
        <dbReference type="SAM" id="MobiDB-lite"/>
    </source>
</evidence>
<name>A0A9X0WG49_9GAMM</name>
<keyword evidence="2" id="KW-0472">Membrane</keyword>
<feature type="region of interest" description="Disordered" evidence="1">
    <location>
        <begin position="75"/>
        <end position="98"/>
    </location>
</feature>
<dbReference type="EMBL" id="NRSD01000003">
    <property type="protein sequence ID" value="MBK1643901.1"/>
    <property type="molecule type" value="Genomic_DNA"/>
</dbReference>
<keyword evidence="2" id="KW-0812">Transmembrane</keyword>
<comment type="caution">
    <text evidence="3">The sequence shown here is derived from an EMBL/GenBank/DDBJ whole genome shotgun (WGS) entry which is preliminary data.</text>
</comment>
<organism evidence="3 4">
    <name type="scientific">Thiocapsa imhoffii</name>
    <dbReference type="NCBI Taxonomy" id="382777"/>
    <lineage>
        <taxon>Bacteria</taxon>
        <taxon>Pseudomonadati</taxon>
        <taxon>Pseudomonadota</taxon>
        <taxon>Gammaproteobacteria</taxon>
        <taxon>Chromatiales</taxon>
        <taxon>Chromatiaceae</taxon>
        <taxon>Thiocapsa</taxon>
    </lineage>
</organism>
<dbReference type="RefSeq" id="WP_200386709.1">
    <property type="nucleotide sequence ID" value="NZ_NRSD01000003.1"/>
</dbReference>
<keyword evidence="4" id="KW-1185">Reference proteome</keyword>
<keyword evidence="2" id="KW-1133">Transmembrane helix</keyword>
<accession>A0A9X0WG49</accession>
<gene>
    <name evidence="3" type="ORF">CKO25_04340</name>
</gene>
<feature type="transmembrane region" description="Helical" evidence="2">
    <location>
        <begin position="14"/>
        <end position="32"/>
    </location>
</feature>
<evidence type="ECO:0000313" key="4">
    <source>
        <dbReference type="Proteomes" id="UP001138802"/>
    </source>
</evidence>
<reference evidence="3 4" key="1">
    <citation type="journal article" date="2020" name="Microorganisms">
        <title>Osmotic Adaptation and Compatible Solute Biosynthesis of Phototrophic Bacteria as Revealed from Genome Analyses.</title>
        <authorList>
            <person name="Imhoff J.F."/>
            <person name="Rahn T."/>
            <person name="Kunzel S."/>
            <person name="Keller A."/>
            <person name="Neulinger S.C."/>
        </authorList>
    </citation>
    <scope>NUCLEOTIDE SEQUENCE [LARGE SCALE GENOMIC DNA]</scope>
    <source>
        <strain evidence="3 4">DSM 21303</strain>
    </source>
</reference>